<sequence>MLVRVFSVLCFLLLLWVSVLWFSTFLFLGDVGSLAFKTFKVSIMASGSEPTNDQQKKKTPSLLLLVVVVHLYHQRDLQMQCSNPLDKNNRNNVTCDFCLKSLLEESLRAKRHQLKIRGDVGACRKIPENIKLELNVAFEQKK</sequence>
<comment type="caution">
    <text evidence="1">The sequence shown here is derived from an EMBL/GenBank/DDBJ whole genome shotgun (WGS) entry which is preliminary data.</text>
</comment>
<evidence type="ECO:0000313" key="2">
    <source>
        <dbReference type="Proteomes" id="UP000257109"/>
    </source>
</evidence>
<evidence type="ECO:0000313" key="1">
    <source>
        <dbReference type="EMBL" id="RDY08834.1"/>
    </source>
</evidence>
<feature type="non-terminal residue" evidence="1">
    <location>
        <position position="1"/>
    </location>
</feature>
<organism evidence="1 2">
    <name type="scientific">Mucuna pruriens</name>
    <name type="common">Velvet bean</name>
    <name type="synonym">Dolichos pruriens</name>
    <dbReference type="NCBI Taxonomy" id="157652"/>
    <lineage>
        <taxon>Eukaryota</taxon>
        <taxon>Viridiplantae</taxon>
        <taxon>Streptophyta</taxon>
        <taxon>Embryophyta</taxon>
        <taxon>Tracheophyta</taxon>
        <taxon>Spermatophyta</taxon>
        <taxon>Magnoliopsida</taxon>
        <taxon>eudicotyledons</taxon>
        <taxon>Gunneridae</taxon>
        <taxon>Pentapetalae</taxon>
        <taxon>rosids</taxon>
        <taxon>fabids</taxon>
        <taxon>Fabales</taxon>
        <taxon>Fabaceae</taxon>
        <taxon>Papilionoideae</taxon>
        <taxon>50 kb inversion clade</taxon>
        <taxon>NPAAA clade</taxon>
        <taxon>indigoferoid/millettioid clade</taxon>
        <taxon>Phaseoleae</taxon>
        <taxon>Mucuna</taxon>
    </lineage>
</organism>
<reference evidence="1" key="1">
    <citation type="submission" date="2018-05" db="EMBL/GenBank/DDBJ databases">
        <title>Draft genome of Mucuna pruriens seed.</title>
        <authorList>
            <person name="Nnadi N.E."/>
            <person name="Vos R."/>
            <person name="Hasami M.H."/>
            <person name="Devisetty U.K."/>
            <person name="Aguiy J.C."/>
        </authorList>
    </citation>
    <scope>NUCLEOTIDE SEQUENCE [LARGE SCALE GENOMIC DNA]</scope>
    <source>
        <strain evidence="1">JCA_2017</strain>
    </source>
</reference>
<name>A0A371I1J1_MUCPR</name>
<dbReference type="AlphaFoldDB" id="A0A371I1J1"/>
<dbReference type="Proteomes" id="UP000257109">
    <property type="component" value="Unassembled WGS sequence"/>
</dbReference>
<accession>A0A371I1J1</accession>
<dbReference type="EMBL" id="QJKJ01001200">
    <property type="protein sequence ID" value="RDY08834.1"/>
    <property type="molecule type" value="Genomic_DNA"/>
</dbReference>
<protein>
    <submittedName>
        <fullName evidence="1">Uncharacterized protein</fullName>
    </submittedName>
</protein>
<dbReference type="OrthoDB" id="1436860at2759"/>
<proteinExistence type="predicted"/>
<keyword evidence="2" id="KW-1185">Reference proteome</keyword>
<gene>
    <name evidence="1" type="ORF">CR513_06898</name>
</gene>